<dbReference type="Proteomes" id="UP000017842">
    <property type="component" value="Unassembled WGS sequence"/>
</dbReference>
<keyword evidence="2" id="KW-1185">Reference proteome</keyword>
<dbReference type="EMBL" id="AYLO01000044">
    <property type="protein sequence ID" value="ESS72773.1"/>
    <property type="molecule type" value="Genomic_DNA"/>
</dbReference>
<protein>
    <submittedName>
        <fullName evidence="1">Uncharacterized protein</fullName>
    </submittedName>
</protein>
<name>V5C7R2_9GAMM</name>
<comment type="caution">
    <text evidence="1">The sequence shown here is derived from an EMBL/GenBank/DDBJ whole genome shotgun (WGS) entry which is preliminary data.</text>
</comment>
<dbReference type="eggNOG" id="ENOG50330SE">
    <property type="taxonomic scope" value="Bacteria"/>
</dbReference>
<dbReference type="RefSeq" id="WP_023494146.1">
    <property type="nucleotide sequence ID" value="NZ_AYLO01000044.1"/>
</dbReference>
<gene>
    <name evidence="1" type="ORF">MGMO_45c00050</name>
</gene>
<proteinExistence type="predicted"/>
<dbReference type="STRING" id="1116472.MGMO_45c00050"/>
<sequence>MPSIQSIERAIEQLPAHELAEFRQWFAKFDESAWDAQIEEDANAGKLDALAAEALADYQNGKAREL</sequence>
<dbReference type="AlphaFoldDB" id="V5C7R2"/>
<dbReference type="OrthoDB" id="9800707at2"/>
<accession>V5C7R2</accession>
<evidence type="ECO:0000313" key="2">
    <source>
        <dbReference type="Proteomes" id="UP000017842"/>
    </source>
</evidence>
<evidence type="ECO:0000313" key="1">
    <source>
        <dbReference type="EMBL" id="ESS72773.1"/>
    </source>
</evidence>
<organism evidence="1 2">
    <name type="scientific">Methyloglobulus morosus KoM1</name>
    <dbReference type="NCBI Taxonomy" id="1116472"/>
    <lineage>
        <taxon>Bacteria</taxon>
        <taxon>Pseudomonadati</taxon>
        <taxon>Pseudomonadota</taxon>
        <taxon>Gammaproteobacteria</taxon>
        <taxon>Methylococcales</taxon>
        <taxon>Methylococcaceae</taxon>
        <taxon>Methyloglobulus</taxon>
    </lineage>
</organism>
<reference evidence="1 2" key="1">
    <citation type="journal article" date="2013" name="Genome Announc.">
        <title>Draft Genome Sequence of the Methanotrophic Gammaproteobacterium Methyloglobulus morosus DSM 22980 Strain KoM1.</title>
        <authorList>
            <person name="Poehlein A."/>
            <person name="Deutzmann J.S."/>
            <person name="Daniel R."/>
            <person name="Simeonova D.D."/>
        </authorList>
    </citation>
    <scope>NUCLEOTIDE SEQUENCE [LARGE SCALE GENOMIC DNA]</scope>
    <source>
        <strain evidence="1 2">KoM1</strain>
    </source>
</reference>